<protein>
    <recommendedName>
        <fullName evidence="5">Diacylglycerol kinase accessory domain-containing protein</fullName>
    </recommendedName>
</protein>
<evidence type="ECO:0000256" key="1">
    <source>
        <dbReference type="ARBA" id="ARBA00022679"/>
    </source>
</evidence>
<proteinExistence type="predicted"/>
<evidence type="ECO:0000313" key="7">
    <source>
        <dbReference type="Proteomes" id="UP000826234"/>
    </source>
</evidence>
<evidence type="ECO:0000313" key="6">
    <source>
        <dbReference type="EMBL" id="KAH0630740.1"/>
    </source>
</evidence>
<sequence>MMESNDYFNLKESSRTKNMMWYGVLGTKELLQRTYKNLEQRVQLECRMVKITIRGDEGVPVQVDGEAWIQPPGMIKIQHKNRAQMLTRDRVRGQRGAEKEREGCKWSWIREAAKTHRAIEQELAHAVNASSLALSETLPSKNASGGSPEPFPFLSRSAAVELSASVKALYTETRAFLEGKLQLDSPQQEEGLRHALSAVSQELQKLSDVHWMSPIITSAEEVGARPGRADGTLARPWTVPAFRPTSVSVDT</sequence>
<keyword evidence="7" id="KW-1185">Reference proteome</keyword>
<dbReference type="InterPro" id="IPR054474">
    <property type="entry name" value="DGKD_4H"/>
</dbReference>
<dbReference type="InterPro" id="IPR037607">
    <property type="entry name" value="DGK"/>
</dbReference>
<evidence type="ECO:0000256" key="3">
    <source>
        <dbReference type="ARBA" id="ARBA00022777"/>
    </source>
</evidence>
<keyword evidence="1" id="KW-0808">Transferase</keyword>
<dbReference type="EMBL" id="JAIPUX010000415">
    <property type="protein sequence ID" value="KAH0630740.1"/>
    <property type="molecule type" value="Genomic_DNA"/>
</dbReference>
<keyword evidence="4" id="KW-0067">ATP-binding</keyword>
<evidence type="ECO:0000256" key="2">
    <source>
        <dbReference type="ARBA" id="ARBA00022741"/>
    </source>
</evidence>
<dbReference type="PANTHER" id="PTHR11255">
    <property type="entry name" value="DIACYLGLYCEROL KINASE"/>
    <property type="match status" value="1"/>
</dbReference>
<dbReference type="InterPro" id="IPR000756">
    <property type="entry name" value="Diacylglycerol_kin_accessory"/>
</dbReference>
<dbReference type="Proteomes" id="UP000826234">
    <property type="component" value="Unassembled WGS sequence"/>
</dbReference>
<dbReference type="Pfam" id="PF22944">
    <property type="entry name" value="DGKD_4H"/>
    <property type="match status" value="1"/>
</dbReference>
<dbReference type="PANTHER" id="PTHR11255:SF33">
    <property type="entry name" value="DIACYLGLYCEROL KINASE KAPPA"/>
    <property type="match status" value="1"/>
</dbReference>
<keyword evidence="3" id="KW-0418">Kinase</keyword>
<dbReference type="SMART" id="SM00045">
    <property type="entry name" value="DAGKa"/>
    <property type="match status" value="1"/>
</dbReference>
<reference evidence="6 7" key="1">
    <citation type="journal article" date="2022" name="Gigascience">
        <title>A chromosome-level genome assembly and annotation of the desert horned lizard, Phrynosoma platyrhinos, provides insight into chromosomal rearrangements among reptiles.</title>
        <authorList>
            <person name="Koochekian N."/>
            <person name="Ascanio A."/>
            <person name="Farleigh K."/>
            <person name="Card D.C."/>
            <person name="Schield D.R."/>
            <person name="Castoe T.A."/>
            <person name="Jezkova T."/>
        </authorList>
    </citation>
    <scope>NUCLEOTIDE SEQUENCE [LARGE SCALE GENOMIC DNA]</scope>
    <source>
        <strain evidence="6">NK-2021</strain>
    </source>
</reference>
<organism evidence="6 7">
    <name type="scientific">Phrynosoma platyrhinos</name>
    <name type="common">Desert horned lizard</name>
    <dbReference type="NCBI Taxonomy" id="52577"/>
    <lineage>
        <taxon>Eukaryota</taxon>
        <taxon>Metazoa</taxon>
        <taxon>Chordata</taxon>
        <taxon>Craniata</taxon>
        <taxon>Vertebrata</taxon>
        <taxon>Euteleostomi</taxon>
        <taxon>Lepidosauria</taxon>
        <taxon>Squamata</taxon>
        <taxon>Bifurcata</taxon>
        <taxon>Unidentata</taxon>
        <taxon>Episquamata</taxon>
        <taxon>Toxicofera</taxon>
        <taxon>Iguania</taxon>
        <taxon>Phrynosomatidae</taxon>
        <taxon>Phrynosomatinae</taxon>
        <taxon>Phrynosoma</taxon>
    </lineage>
</organism>
<comment type="caution">
    <text evidence="6">The sequence shown here is derived from an EMBL/GenBank/DDBJ whole genome shotgun (WGS) entry which is preliminary data.</text>
</comment>
<gene>
    <name evidence="6" type="ORF">JD844_003923</name>
</gene>
<evidence type="ECO:0000259" key="5">
    <source>
        <dbReference type="SMART" id="SM00045"/>
    </source>
</evidence>
<name>A0ABQ7TMR9_PHRPL</name>
<accession>A0ABQ7TMR9</accession>
<evidence type="ECO:0000256" key="4">
    <source>
        <dbReference type="ARBA" id="ARBA00022840"/>
    </source>
</evidence>
<keyword evidence="2" id="KW-0547">Nucleotide-binding</keyword>
<feature type="domain" description="Diacylglycerol kinase accessory" evidence="5">
    <location>
        <begin position="5"/>
        <end position="67"/>
    </location>
</feature>